<dbReference type="STRING" id="870435.A0A0C3JKJ0"/>
<name>A0A0C3JKJ0_PISTI</name>
<evidence type="ECO:0000313" key="2">
    <source>
        <dbReference type="EMBL" id="KIO09653.1"/>
    </source>
</evidence>
<gene>
    <name evidence="2" type="ORF">M404DRAFT_996487</name>
</gene>
<feature type="transmembrane region" description="Helical" evidence="1">
    <location>
        <begin position="36"/>
        <end position="53"/>
    </location>
</feature>
<keyword evidence="3" id="KW-1185">Reference proteome</keyword>
<dbReference type="Proteomes" id="UP000054217">
    <property type="component" value="Unassembled WGS sequence"/>
</dbReference>
<keyword evidence="1" id="KW-0812">Transmembrane</keyword>
<sequence>MHYSEDVSAMKLLVAAIWRVRPPWDTRQICSRKVRTLDTLHVVFMSHLLYYYLITNYGVTTSLEYMVWSLPASVLINSLVVSLVHLFFIHKIYHLCRSQVKWLVTAPIILLVLVQFGFGMETVVFEYCNPSNHVYRSADLHV</sequence>
<dbReference type="HOGENOM" id="CLU_1816569_0_0_1"/>
<proteinExistence type="predicted"/>
<protein>
    <submittedName>
        <fullName evidence="2">Uncharacterized protein</fullName>
    </submittedName>
</protein>
<accession>A0A0C3JKJ0</accession>
<dbReference type="AlphaFoldDB" id="A0A0C3JKJ0"/>
<reference evidence="3" key="2">
    <citation type="submission" date="2015-01" db="EMBL/GenBank/DDBJ databases">
        <title>Evolutionary Origins and Diversification of the Mycorrhizal Mutualists.</title>
        <authorList>
            <consortium name="DOE Joint Genome Institute"/>
            <consortium name="Mycorrhizal Genomics Consortium"/>
            <person name="Kohler A."/>
            <person name="Kuo A."/>
            <person name="Nagy L.G."/>
            <person name="Floudas D."/>
            <person name="Copeland A."/>
            <person name="Barry K.W."/>
            <person name="Cichocki N."/>
            <person name="Veneault-Fourrey C."/>
            <person name="LaButti K."/>
            <person name="Lindquist E.A."/>
            <person name="Lipzen A."/>
            <person name="Lundell T."/>
            <person name="Morin E."/>
            <person name="Murat C."/>
            <person name="Riley R."/>
            <person name="Ohm R."/>
            <person name="Sun H."/>
            <person name="Tunlid A."/>
            <person name="Henrissat B."/>
            <person name="Grigoriev I.V."/>
            <person name="Hibbett D.S."/>
            <person name="Martin F."/>
        </authorList>
    </citation>
    <scope>NUCLEOTIDE SEQUENCE [LARGE SCALE GENOMIC DNA]</scope>
    <source>
        <strain evidence="3">Marx 270</strain>
    </source>
</reference>
<dbReference type="OrthoDB" id="3214861at2759"/>
<feature type="transmembrane region" description="Helical" evidence="1">
    <location>
        <begin position="100"/>
        <end position="118"/>
    </location>
</feature>
<dbReference type="InParanoid" id="A0A0C3JKJ0"/>
<keyword evidence="1" id="KW-0472">Membrane</keyword>
<feature type="transmembrane region" description="Helical" evidence="1">
    <location>
        <begin position="65"/>
        <end position="88"/>
    </location>
</feature>
<keyword evidence="1" id="KW-1133">Transmembrane helix</keyword>
<evidence type="ECO:0000256" key="1">
    <source>
        <dbReference type="SAM" id="Phobius"/>
    </source>
</evidence>
<evidence type="ECO:0000313" key="3">
    <source>
        <dbReference type="Proteomes" id="UP000054217"/>
    </source>
</evidence>
<reference evidence="2 3" key="1">
    <citation type="submission" date="2014-04" db="EMBL/GenBank/DDBJ databases">
        <authorList>
            <consortium name="DOE Joint Genome Institute"/>
            <person name="Kuo A."/>
            <person name="Kohler A."/>
            <person name="Costa M.D."/>
            <person name="Nagy L.G."/>
            <person name="Floudas D."/>
            <person name="Copeland A."/>
            <person name="Barry K.W."/>
            <person name="Cichocki N."/>
            <person name="Veneault-Fourrey C."/>
            <person name="LaButti K."/>
            <person name="Lindquist E.A."/>
            <person name="Lipzen A."/>
            <person name="Lundell T."/>
            <person name="Morin E."/>
            <person name="Murat C."/>
            <person name="Sun H."/>
            <person name="Tunlid A."/>
            <person name="Henrissat B."/>
            <person name="Grigoriev I.V."/>
            <person name="Hibbett D.S."/>
            <person name="Martin F."/>
            <person name="Nordberg H.P."/>
            <person name="Cantor M.N."/>
            <person name="Hua S.X."/>
        </authorList>
    </citation>
    <scope>NUCLEOTIDE SEQUENCE [LARGE SCALE GENOMIC DNA]</scope>
    <source>
        <strain evidence="2 3">Marx 270</strain>
    </source>
</reference>
<organism evidence="2 3">
    <name type="scientific">Pisolithus tinctorius Marx 270</name>
    <dbReference type="NCBI Taxonomy" id="870435"/>
    <lineage>
        <taxon>Eukaryota</taxon>
        <taxon>Fungi</taxon>
        <taxon>Dikarya</taxon>
        <taxon>Basidiomycota</taxon>
        <taxon>Agaricomycotina</taxon>
        <taxon>Agaricomycetes</taxon>
        <taxon>Agaricomycetidae</taxon>
        <taxon>Boletales</taxon>
        <taxon>Sclerodermatineae</taxon>
        <taxon>Pisolithaceae</taxon>
        <taxon>Pisolithus</taxon>
    </lineage>
</organism>
<dbReference type="EMBL" id="KN831954">
    <property type="protein sequence ID" value="KIO09653.1"/>
    <property type="molecule type" value="Genomic_DNA"/>
</dbReference>